<dbReference type="PANTHER" id="PTHR11938">
    <property type="entry name" value="FAD NADPH DEHYDROGENASE/OXIDOREDUCTASE"/>
    <property type="match status" value="1"/>
</dbReference>
<accession>A0A314U5Q6</accession>
<dbReference type="Gene3D" id="3.20.20.70">
    <property type="entry name" value="Aldolase class I"/>
    <property type="match status" value="2"/>
</dbReference>
<dbReference type="InterPro" id="IPR002932">
    <property type="entry name" value="Glu_synthdom"/>
</dbReference>
<dbReference type="Proteomes" id="UP000250321">
    <property type="component" value="Unassembled WGS sequence"/>
</dbReference>
<evidence type="ECO:0000256" key="15">
    <source>
        <dbReference type="ARBA" id="ARBA00023291"/>
    </source>
</evidence>
<dbReference type="Pfam" id="PF01645">
    <property type="entry name" value="Glu_synthase"/>
    <property type="match status" value="1"/>
</dbReference>
<dbReference type="STRING" id="2094558.A0A314U5Q6"/>
<feature type="domain" description="Glutamate synthase central-N" evidence="20">
    <location>
        <begin position="65"/>
        <end position="365"/>
    </location>
</feature>
<keyword evidence="11" id="KW-0560">Oxidoreductase</keyword>
<comment type="pathway">
    <text evidence="16">Amino-acid biosynthesis; L-glutamate biosynthesis via GLT pathway; L-glutamate from 2-oxoglutarate and L-glutamine (ferredoxin route): step 1/1.</text>
</comment>
<dbReference type="Gene3D" id="3.60.20.10">
    <property type="entry name" value="Glutamine Phosphoribosylpyrophosphate, subunit 1, domain 1"/>
    <property type="match status" value="1"/>
</dbReference>
<evidence type="ECO:0000256" key="4">
    <source>
        <dbReference type="ARBA" id="ARBA00004909"/>
    </source>
</evidence>
<evidence type="ECO:0000259" key="18">
    <source>
        <dbReference type="Pfam" id="PF00310"/>
    </source>
</evidence>
<evidence type="ECO:0000256" key="3">
    <source>
        <dbReference type="ARBA" id="ARBA00004802"/>
    </source>
</evidence>
<evidence type="ECO:0000259" key="20">
    <source>
        <dbReference type="Pfam" id="PF04898"/>
    </source>
</evidence>
<keyword evidence="22" id="KW-1185">Reference proteome</keyword>
<dbReference type="OrthoDB" id="4327079at2759"/>
<evidence type="ECO:0000256" key="17">
    <source>
        <dbReference type="ARBA" id="ARBA00039085"/>
    </source>
</evidence>
<dbReference type="EMBL" id="PJQY01004011">
    <property type="protein sequence ID" value="PQM32561.1"/>
    <property type="molecule type" value="Genomic_DNA"/>
</dbReference>
<dbReference type="GO" id="GO:0046872">
    <property type="term" value="F:metal ion binding"/>
    <property type="evidence" value="ECO:0007669"/>
    <property type="project" value="UniProtKB-KW"/>
</dbReference>
<evidence type="ECO:0000256" key="13">
    <source>
        <dbReference type="ARBA" id="ARBA00023014"/>
    </source>
</evidence>
<evidence type="ECO:0000256" key="7">
    <source>
        <dbReference type="ARBA" id="ARBA00022630"/>
    </source>
</evidence>
<comment type="caution">
    <text evidence="21">The sequence shown here is derived from an EMBL/GenBank/DDBJ whole genome shotgun (WGS) entry which is preliminary data.</text>
</comment>
<keyword evidence="14" id="KW-0314">Glutamate biosynthesis</keyword>
<evidence type="ECO:0000256" key="8">
    <source>
        <dbReference type="ARBA" id="ARBA00022643"/>
    </source>
</evidence>
<keyword evidence="6" id="KW-0028">Amino-acid biosynthesis</keyword>
<dbReference type="Pfam" id="PF04898">
    <property type="entry name" value="Glu_syn_central"/>
    <property type="match status" value="1"/>
</dbReference>
<keyword evidence="7" id="KW-0285">Flavoprotein</keyword>
<evidence type="ECO:0000313" key="22">
    <source>
        <dbReference type="Proteomes" id="UP000250321"/>
    </source>
</evidence>
<feature type="domain" description="Glutamine amidotransferase type-2" evidence="18">
    <location>
        <begin position="2"/>
        <end position="39"/>
    </location>
</feature>
<evidence type="ECO:0000256" key="10">
    <source>
        <dbReference type="ARBA" id="ARBA00022962"/>
    </source>
</evidence>
<evidence type="ECO:0000256" key="1">
    <source>
        <dbReference type="ARBA" id="ARBA00001917"/>
    </source>
</evidence>
<feature type="domain" description="Glutamate synthase" evidence="19">
    <location>
        <begin position="425"/>
        <end position="677"/>
    </location>
</feature>
<dbReference type="SUPFAM" id="SSF51395">
    <property type="entry name" value="FMN-linked oxidoreductases"/>
    <property type="match status" value="1"/>
</dbReference>
<evidence type="ECO:0000313" key="21">
    <source>
        <dbReference type="EMBL" id="PQM32561.1"/>
    </source>
</evidence>
<evidence type="ECO:0000256" key="14">
    <source>
        <dbReference type="ARBA" id="ARBA00023164"/>
    </source>
</evidence>
<organism evidence="21 22">
    <name type="scientific">Prunus yedoensis var. nudiflora</name>
    <dbReference type="NCBI Taxonomy" id="2094558"/>
    <lineage>
        <taxon>Eukaryota</taxon>
        <taxon>Viridiplantae</taxon>
        <taxon>Streptophyta</taxon>
        <taxon>Embryophyta</taxon>
        <taxon>Tracheophyta</taxon>
        <taxon>Spermatophyta</taxon>
        <taxon>Magnoliopsida</taxon>
        <taxon>eudicotyledons</taxon>
        <taxon>Gunneridae</taxon>
        <taxon>Pentapetalae</taxon>
        <taxon>rosids</taxon>
        <taxon>fabids</taxon>
        <taxon>Rosales</taxon>
        <taxon>Rosaceae</taxon>
        <taxon>Amygdaloideae</taxon>
        <taxon>Amygdaleae</taxon>
        <taxon>Prunus</taxon>
    </lineage>
</organism>
<dbReference type="InterPro" id="IPR029055">
    <property type="entry name" value="Ntn_hydrolases_N"/>
</dbReference>
<evidence type="ECO:0000256" key="11">
    <source>
        <dbReference type="ARBA" id="ARBA00023002"/>
    </source>
</evidence>
<keyword evidence="9" id="KW-0479">Metal-binding</keyword>
<evidence type="ECO:0000256" key="2">
    <source>
        <dbReference type="ARBA" id="ARBA00001927"/>
    </source>
</evidence>
<keyword evidence="8" id="KW-0288">FMN</keyword>
<dbReference type="InterPro" id="IPR006982">
    <property type="entry name" value="Glu_synth_centr_N"/>
</dbReference>
<evidence type="ECO:0000256" key="6">
    <source>
        <dbReference type="ARBA" id="ARBA00022605"/>
    </source>
</evidence>
<comment type="cofactor">
    <cofactor evidence="1">
        <name>FMN</name>
        <dbReference type="ChEBI" id="CHEBI:58210"/>
    </cofactor>
</comment>
<keyword evidence="10" id="KW-0315">Glutamine amidotransferase</keyword>
<keyword evidence="12" id="KW-0408">Iron</keyword>
<comment type="similarity">
    <text evidence="5">Belongs to the glutamate synthase family.</text>
</comment>
<comment type="cofactor">
    <cofactor evidence="2">
        <name>[3Fe-4S] cluster</name>
        <dbReference type="ChEBI" id="CHEBI:21137"/>
    </cofactor>
</comment>
<dbReference type="InterPro" id="IPR050711">
    <property type="entry name" value="ET-N_metabolism_enzyme"/>
</dbReference>
<dbReference type="GO" id="GO:0006537">
    <property type="term" value="P:glutamate biosynthetic process"/>
    <property type="evidence" value="ECO:0007669"/>
    <property type="project" value="UniProtKB-KW"/>
</dbReference>
<proteinExistence type="inferred from homology"/>
<keyword evidence="15" id="KW-0003">3Fe-4S</keyword>
<evidence type="ECO:0000256" key="5">
    <source>
        <dbReference type="ARBA" id="ARBA00009716"/>
    </source>
</evidence>
<dbReference type="CDD" id="cd02808">
    <property type="entry name" value="GltS_FMN"/>
    <property type="match status" value="1"/>
</dbReference>
<dbReference type="FunFam" id="3.20.20.70:FF:000127">
    <property type="entry name" value="Ferredoxin-dependent glutamate synthase, chloroplastic"/>
    <property type="match status" value="1"/>
</dbReference>
<evidence type="ECO:0000259" key="19">
    <source>
        <dbReference type="Pfam" id="PF01645"/>
    </source>
</evidence>
<protein>
    <recommendedName>
        <fullName evidence="17">glutamate synthase (ferredoxin)</fullName>
        <ecNumber evidence="17">1.4.7.1</ecNumber>
    </recommendedName>
</protein>
<dbReference type="InterPro" id="IPR017932">
    <property type="entry name" value="GATase_2_dom"/>
</dbReference>
<dbReference type="EC" id="1.4.7.1" evidence="17"/>
<comment type="pathway">
    <text evidence="3">Energy metabolism; nitrogen metabolism.</text>
</comment>
<dbReference type="GO" id="GO:0019676">
    <property type="term" value="P:ammonia assimilation cycle"/>
    <property type="evidence" value="ECO:0007669"/>
    <property type="project" value="TreeGrafter"/>
</dbReference>
<evidence type="ECO:0000256" key="12">
    <source>
        <dbReference type="ARBA" id="ARBA00023004"/>
    </source>
</evidence>
<evidence type="ECO:0000256" key="9">
    <source>
        <dbReference type="ARBA" id="ARBA00022723"/>
    </source>
</evidence>
<dbReference type="GO" id="GO:0016041">
    <property type="term" value="F:glutamate synthase (ferredoxin) activity"/>
    <property type="evidence" value="ECO:0007669"/>
    <property type="project" value="UniProtKB-EC"/>
</dbReference>
<dbReference type="InterPro" id="IPR013785">
    <property type="entry name" value="Aldolase_TIM"/>
</dbReference>
<dbReference type="Pfam" id="PF00310">
    <property type="entry name" value="GATase_2"/>
    <property type="match status" value="1"/>
</dbReference>
<evidence type="ECO:0000256" key="16">
    <source>
        <dbReference type="ARBA" id="ARBA00037928"/>
    </source>
</evidence>
<dbReference type="GO" id="GO:0051538">
    <property type="term" value="F:3 iron, 4 sulfur cluster binding"/>
    <property type="evidence" value="ECO:0007669"/>
    <property type="project" value="UniProtKB-KW"/>
</dbReference>
<comment type="pathway">
    <text evidence="4">Nitrogen metabolism.</text>
</comment>
<gene>
    <name evidence="21" type="ORF">Pyn_14431</name>
</gene>
<name>A0A314U5Q6_PRUYE</name>
<reference evidence="21 22" key="1">
    <citation type="submission" date="2018-02" db="EMBL/GenBank/DDBJ databases">
        <title>Draft genome of wild Prunus yedoensis var. nudiflora.</title>
        <authorList>
            <person name="Baek S."/>
            <person name="Kim J.-H."/>
            <person name="Choi K."/>
            <person name="Kim G.-B."/>
            <person name="Cho A."/>
            <person name="Jang H."/>
            <person name="Shin C.-H."/>
            <person name="Yu H.-J."/>
            <person name="Mun J.-H."/>
        </authorList>
    </citation>
    <scope>NUCLEOTIDE SEQUENCE [LARGE SCALE GENOMIC DNA]</scope>
    <source>
        <strain evidence="22">cv. Jeju island</strain>
        <tissue evidence="21">Leaf</tissue>
    </source>
</reference>
<keyword evidence="13" id="KW-0411">Iron-sulfur</keyword>
<dbReference type="AlphaFoldDB" id="A0A314U5Q6"/>
<sequence length="700" mass="76136">MKGRLGPGMMIAADLISGQVYENTEVKKRVALSHPYGKWVQENMRSLKAVNFLSGTVAENDAILRRQQAFGYSSEDVQMVIETMASQGKEPTFCMGDDIPLAILSQRPHMLYDYFKQRFAQVTNPAIDPLREGLVMSLEVNIGKRQNILEVGPENASQVILSSPVLNEGELDLLLKDAQLKPQLLPTFFDIHKGVDGSLEKTLYRLCEAADEAVQNGCQLLVLSDRSDELEATRPAIPILLAVGAVHQHLIQNGLRMSASIIVDTAQCFSTHQFACLIGYGASAVCPYLALETCRQWRLSTKTVNLMRNGKMPTVTIEQAQKNSLQGQYNSTTAVKAGLRKILSKMGISLLSSYCGAQIFEIYGLGKEVVDLAFCGSISSVGGLTFDELARETLSFWVKAFSEDTAKRLENFGFIQFRPGGEYHGNNPEMSKLLHKAIRQKNENAFSVYQQHLANRPVNVLRDLVEFKSDRAPIPVGKVEPAVSIVQRFCTGGMSLGAISRETHEAIAIAMNRIGGKSNSGEGGEDPIRWKPLTDVVDGYSPTLPHLKGLQNGDTATSAIKQVASGRFGVTPTFLVNADQLEIKIAQGAKPGEGGQLPGKKVSAYIARLRNSKPGVPLISPPPHHDIYSIEDLAQLIYDLHQVNPKAKVSVKLVAEAGIGTVASGVAKGNADVIQDAHFDGLASVSLYVAVNIMNLSFFG</sequence>
<dbReference type="PANTHER" id="PTHR11938:SF133">
    <property type="entry name" value="GLUTAMATE SYNTHASE (NADH)"/>
    <property type="match status" value="1"/>
</dbReference>